<accession>A0ABX9P5D8</accession>
<evidence type="ECO:0000259" key="1">
    <source>
        <dbReference type="Pfam" id="PF04606"/>
    </source>
</evidence>
<name>A0ABX9P5D8_9GAMM</name>
<reference evidence="2 3" key="1">
    <citation type="submission" date="2018-09" db="EMBL/GenBank/DDBJ databases">
        <authorList>
            <person name="Le Fleche-Mateos A."/>
        </authorList>
    </citation>
    <scope>NUCLEOTIDE SEQUENCE [LARGE SCALE GENOMIC DNA]</scope>
    <source>
        <strain evidence="2 3">DSM 30078</strain>
    </source>
</reference>
<protein>
    <submittedName>
        <fullName evidence="2">Late control protein B</fullName>
    </submittedName>
</protein>
<dbReference type="EMBL" id="RAHG01000001">
    <property type="protein sequence ID" value="RJT15670.1"/>
    <property type="molecule type" value="Genomic_DNA"/>
</dbReference>
<dbReference type="InterPro" id="IPR007684">
    <property type="entry name" value="Znf_Ogr/Delta"/>
</dbReference>
<organism evidence="2 3">
    <name type="scientific">Rahnella inusitata</name>
    <dbReference type="NCBI Taxonomy" id="58169"/>
    <lineage>
        <taxon>Bacteria</taxon>
        <taxon>Pseudomonadati</taxon>
        <taxon>Pseudomonadota</taxon>
        <taxon>Gammaproteobacteria</taxon>
        <taxon>Enterobacterales</taxon>
        <taxon>Yersiniaceae</taxon>
        <taxon>Rahnella</taxon>
    </lineage>
</organism>
<proteinExistence type="predicted"/>
<feature type="domain" description="Zinc finger Ogr/Delta-type" evidence="1">
    <location>
        <begin position="4"/>
        <end position="49"/>
    </location>
</feature>
<sequence length="68" mass="7703">MMYCPLCLKPAHMRKVNDLEDGSKETFHQCQNLECSTTFVSRETFGHIIKNSKITVGEDAKGRNKGVE</sequence>
<dbReference type="Pfam" id="PF04606">
    <property type="entry name" value="Ogr_Delta"/>
    <property type="match status" value="1"/>
</dbReference>
<dbReference type="Proteomes" id="UP000284119">
    <property type="component" value="Unassembled WGS sequence"/>
</dbReference>
<dbReference type="RefSeq" id="WP_112166772.1">
    <property type="nucleotide sequence ID" value="NZ_JYDE01000017.1"/>
</dbReference>
<evidence type="ECO:0000313" key="2">
    <source>
        <dbReference type="EMBL" id="RJT15670.1"/>
    </source>
</evidence>
<gene>
    <name evidence="2" type="ORF">D5396_00655</name>
</gene>
<keyword evidence="3" id="KW-1185">Reference proteome</keyword>
<comment type="caution">
    <text evidence="2">The sequence shown here is derived from an EMBL/GenBank/DDBJ whole genome shotgun (WGS) entry which is preliminary data.</text>
</comment>
<evidence type="ECO:0000313" key="3">
    <source>
        <dbReference type="Proteomes" id="UP000284119"/>
    </source>
</evidence>